<accession>A0A897NKN6</accession>
<gene>
    <name evidence="2" type="ORF">HSBGL_2918</name>
</gene>
<evidence type="ECO:0000313" key="2">
    <source>
        <dbReference type="EMBL" id="QSG13312.1"/>
    </source>
</evidence>
<proteinExistence type="predicted"/>
<dbReference type="EMBL" id="CP064789">
    <property type="protein sequence ID" value="QSG13312.1"/>
    <property type="molecule type" value="Genomic_DNA"/>
</dbReference>
<dbReference type="Proteomes" id="UP000663305">
    <property type="component" value="Chromosome"/>
</dbReference>
<sequence length="87" mass="9621">MAAHPAVSERRRQLAGRGAVRPIAGETATEGRCPSSRAGRLQQVSTSERPLAFTHRNHSSRRQNDSVGHRTRRTVRNPLSRSALPRS</sequence>
<feature type="region of interest" description="Disordered" evidence="1">
    <location>
        <begin position="1"/>
        <end position="87"/>
    </location>
</feature>
<reference evidence="2" key="1">
    <citation type="submission" date="2020-11" db="EMBL/GenBank/DDBJ databases">
        <title>Carbohydrate-dependent, anaerobic sulfur respiration: A novel catabolism in halophilic archaea.</title>
        <authorList>
            <person name="Sorokin D.Y."/>
            <person name="Messina E."/>
            <person name="Smedile F."/>
            <person name="La Cono V."/>
            <person name="Hallsworth J.E."/>
            <person name="Yakimov M.M."/>
        </authorList>
    </citation>
    <scope>NUCLEOTIDE SEQUENCE</scope>
    <source>
        <strain evidence="2">HSR-Bgl</strain>
    </source>
</reference>
<name>A0A897NKN6_9EURY</name>
<protein>
    <submittedName>
        <fullName evidence="2">Uncharacterized protein</fullName>
    </submittedName>
</protein>
<evidence type="ECO:0000256" key="1">
    <source>
        <dbReference type="SAM" id="MobiDB-lite"/>
    </source>
</evidence>
<evidence type="ECO:0000313" key="3">
    <source>
        <dbReference type="Proteomes" id="UP000663305"/>
    </source>
</evidence>
<organism evidence="2 3">
    <name type="scientific">Halapricum desulfuricans</name>
    <dbReference type="NCBI Taxonomy" id="2841257"/>
    <lineage>
        <taxon>Archaea</taxon>
        <taxon>Methanobacteriati</taxon>
        <taxon>Methanobacteriota</taxon>
        <taxon>Stenosarchaea group</taxon>
        <taxon>Halobacteria</taxon>
        <taxon>Halobacteriales</taxon>
        <taxon>Haloarculaceae</taxon>
        <taxon>Halapricum</taxon>
    </lineage>
</organism>
<dbReference type="AlphaFoldDB" id="A0A897NKN6"/>